<protein>
    <submittedName>
        <fullName evidence="1">Uncharacterized protein</fullName>
    </submittedName>
</protein>
<dbReference type="AlphaFoldDB" id="A0A2P2NV12"/>
<dbReference type="EMBL" id="GGEC01065858">
    <property type="protein sequence ID" value="MBX46342.1"/>
    <property type="molecule type" value="Transcribed_RNA"/>
</dbReference>
<name>A0A2P2NV12_RHIMU</name>
<accession>A0A2P2NV12</accession>
<reference evidence="1" key="1">
    <citation type="submission" date="2018-02" db="EMBL/GenBank/DDBJ databases">
        <title>Rhizophora mucronata_Transcriptome.</title>
        <authorList>
            <person name="Meera S.P."/>
            <person name="Sreeshan A."/>
            <person name="Augustine A."/>
        </authorList>
    </citation>
    <scope>NUCLEOTIDE SEQUENCE</scope>
    <source>
        <tissue evidence="1">Leaf</tissue>
    </source>
</reference>
<evidence type="ECO:0000313" key="1">
    <source>
        <dbReference type="EMBL" id="MBX46342.1"/>
    </source>
</evidence>
<proteinExistence type="predicted"/>
<sequence length="60" mass="7004">MLQEMFSFGGPWMARITYTSMPDSLLHSRKARNRAGLERKVNIPDWDRILPNFSNCNVSF</sequence>
<organism evidence="1">
    <name type="scientific">Rhizophora mucronata</name>
    <name type="common">Asiatic mangrove</name>
    <dbReference type="NCBI Taxonomy" id="61149"/>
    <lineage>
        <taxon>Eukaryota</taxon>
        <taxon>Viridiplantae</taxon>
        <taxon>Streptophyta</taxon>
        <taxon>Embryophyta</taxon>
        <taxon>Tracheophyta</taxon>
        <taxon>Spermatophyta</taxon>
        <taxon>Magnoliopsida</taxon>
        <taxon>eudicotyledons</taxon>
        <taxon>Gunneridae</taxon>
        <taxon>Pentapetalae</taxon>
        <taxon>rosids</taxon>
        <taxon>fabids</taxon>
        <taxon>Malpighiales</taxon>
        <taxon>Rhizophoraceae</taxon>
        <taxon>Rhizophora</taxon>
    </lineage>
</organism>